<proteinExistence type="predicted"/>
<comment type="caution">
    <text evidence="2">The sequence shown here is derived from an EMBL/GenBank/DDBJ whole genome shotgun (WGS) entry which is preliminary data.</text>
</comment>
<keyword evidence="3" id="KW-1185">Reference proteome</keyword>
<evidence type="ECO:0000313" key="2">
    <source>
        <dbReference type="EMBL" id="TQM67414.1"/>
    </source>
</evidence>
<dbReference type="PANTHER" id="PTHR47829">
    <property type="entry name" value="HYDROLASE, PUTATIVE (AFU_ORTHOLOGUE AFUA_1G12880)-RELATED"/>
    <property type="match status" value="1"/>
</dbReference>
<dbReference type="SUPFAM" id="SSF56784">
    <property type="entry name" value="HAD-like"/>
    <property type="match status" value="1"/>
</dbReference>
<accession>A0A543IA13</accession>
<evidence type="ECO:0000256" key="1">
    <source>
        <dbReference type="SAM" id="MobiDB-lite"/>
    </source>
</evidence>
<protein>
    <submittedName>
        <fullName evidence="2">Putative hydrolase of the HAD superfamily</fullName>
    </submittedName>
</protein>
<keyword evidence="2" id="KW-0378">Hydrolase</keyword>
<dbReference type="NCBIfam" id="TIGR01549">
    <property type="entry name" value="HAD-SF-IA-v1"/>
    <property type="match status" value="1"/>
</dbReference>
<dbReference type="SFLD" id="SFLDS00003">
    <property type="entry name" value="Haloacid_Dehalogenase"/>
    <property type="match status" value="1"/>
</dbReference>
<feature type="compositionally biased region" description="Low complexity" evidence="1">
    <location>
        <begin position="1"/>
        <end position="16"/>
    </location>
</feature>
<dbReference type="AlphaFoldDB" id="A0A543IA13"/>
<dbReference type="InterPro" id="IPR023214">
    <property type="entry name" value="HAD_sf"/>
</dbReference>
<sequence length="245" mass="26859">MPDQTTLPEEPTLSEEPTQRQEPSPRAEPASAADGAVKAVITDWGGVLTSPLNDAIDVWLAADRIDVQRYKDVMRAWVKQAYDGTGTNPIHGLEDGSLSVEEFERLLASELRTVDGGPVEHTGLISRMFGAFSPVEPMYDALRAARAAGTRTALLSNSWGNDYPHHLFDCLFDAVVISSRVGLRKPDERIFRHALDLLGLDGAECVFIDDIEHNIRAAERLGIRGIHHTSPDTTIAELRALNLLA</sequence>
<dbReference type="Pfam" id="PF00702">
    <property type="entry name" value="Hydrolase"/>
    <property type="match status" value="1"/>
</dbReference>
<dbReference type="InterPro" id="IPR006439">
    <property type="entry name" value="HAD-SF_hydro_IA"/>
</dbReference>
<dbReference type="Gene3D" id="3.40.50.1000">
    <property type="entry name" value="HAD superfamily/HAD-like"/>
    <property type="match status" value="1"/>
</dbReference>
<dbReference type="PRINTS" id="PR00413">
    <property type="entry name" value="HADHALOGNASE"/>
</dbReference>
<dbReference type="InterPro" id="IPR023198">
    <property type="entry name" value="PGP-like_dom2"/>
</dbReference>
<name>A0A543IA13_9ACTN</name>
<dbReference type="CDD" id="cd02603">
    <property type="entry name" value="HAD_sEH-N_like"/>
    <property type="match status" value="1"/>
</dbReference>
<organism evidence="2 3">
    <name type="scientific">Actinomadura hallensis</name>
    <dbReference type="NCBI Taxonomy" id="337895"/>
    <lineage>
        <taxon>Bacteria</taxon>
        <taxon>Bacillati</taxon>
        <taxon>Actinomycetota</taxon>
        <taxon>Actinomycetes</taxon>
        <taxon>Streptosporangiales</taxon>
        <taxon>Thermomonosporaceae</taxon>
        <taxon>Actinomadura</taxon>
    </lineage>
</organism>
<dbReference type="InterPro" id="IPR036412">
    <property type="entry name" value="HAD-like_sf"/>
</dbReference>
<evidence type="ECO:0000313" key="3">
    <source>
        <dbReference type="Proteomes" id="UP000316706"/>
    </source>
</evidence>
<dbReference type="Proteomes" id="UP000316706">
    <property type="component" value="Unassembled WGS sequence"/>
</dbReference>
<reference evidence="2 3" key="1">
    <citation type="submission" date="2019-06" db="EMBL/GenBank/DDBJ databases">
        <title>Sequencing the genomes of 1000 actinobacteria strains.</title>
        <authorList>
            <person name="Klenk H.-P."/>
        </authorList>
    </citation>
    <scope>NUCLEOTIDE SEQUENCE [LARGE SCALE GENOMIC DNA]</scope>
    <source>
        <strain evidence="2 3">DSM 45043</strain>
    </source>
</reference>
<dbReference type="Gene3D" id="1.10.150.240">
    <property type="entry name" value="Putative phosphatase, domain 2"/>
    <property type="match status" value="1"/>
</dbReference>
<gene>
    <name evidence="2" type="ORF">FHX41_1027</name>
</gene>
<dbReference type="GO" id="GO:0016787">
    <property type="term" value="F:hydrolase activity"/>
    <property type="evidence" value="ECO:0007669"/>
    <property type="project" value="UniProtKB-KW"/>
</dbReference>
<dbReference type="PANTHER" id="PTHR47829:SF1">
    <property type="entry name" value="HAD FAMILY PHOSPHATASE"/>
    <property type="match status" value="1"/>
</dbReference>
<dbReference type="SFLD" id="SFLDG01129">
    <property type="entry name" value="C1.5:_HAD__Beta-PGM__Phosphata"/>
    <property type="match status" value="1"/>
</dbReference>
<dbReference type="EMBL" id="VFPO01000001">
    <property type="protein sequence ID" value="TQM67414.1"/>
    <property type="molecule type" value="Genomic_DNA"/>
</dbReference>
<feature type="region of interest" description="Disordered" evidence="1">
    <location>
        <begin position="1"/>
        <end position="33"/>
    </location>
</feature>
<dbReference type="NCBIfam" id="TIGR01509">
    <property type="entry name" value="HAD-SF-IA-v3"/>
    <property type="match status" value="1"/>
</dbReference>
<dbReference type="InterPro" id="IPR052898">
    <property type="entry name" value="ACAD10-like"/>
</dbReference>